<gene>
    <name evidence="3" type="ORF">ATE48_05005</name>
</gene>
<reference evidence="3 4" key="1">
    <citation type="submission" date="2015-11" db="EMBL/GenBank/DDBJ databases">
        <title>Whole-Genome Sequence of Candidatus Oderbacter manganicum from the National Park Lower Oder Valley, Germany.</title>
        <authorList>
            <person name="Braun B."/>
            <person name="Liere K."/>
            <person name="Szewzyk U."/>
        </authorList>
    </citation>
    <scope>NUCLEOTIDE SEQUENCE [LARGE SCALE GENOMIC DNA]</scope>
    <source>
        <strain evidence="3 4">OTSz_A_272</strain>
    </source>
</reference>
<evidence type="ECO:0000313" key="3">
    <source>
        <dbReference type="EMBL" id="ANP45314.1"/>
    </source>
</evidence>
<dbReference type="AlphaFoldDB" id="A0A1B1AFJ1"/>
<dbReference type="InParanoid" id="A0A1B1AFJ1"/>
<evidence type="ECO:0000256" key="1">
    <source>
        <dbReference type="SAM" id="MobiDB-lite"/>
    </source>
</evidence>
<organism evidence="3 4">
    <name type="scientific">Candidatus Viadribacter manganicus</name>
    <dbReference type="NCBI Taxonomy" id="1759059"/>
    <lineage>
        <taxon>Bacteria</taxon>
        <taxon>Pseudomonadati</taxon>
        <taxon>Pseudomonadota</taxon>
        <taxon>Alphaproteobacteria</taxon>
        <taxon>Hyphomonadales</taxon>
        <taxon>Hyphomonadaceae</taxon>
        <taxon>Candidatus Viadribacter</taxon>
    </lineage>
</organism>
<dbReference type="Proteomes" id="UP000092498">
    <property type="component" value="Chromosome"/>
</dbReference>
<keyword evidence="4" id="KW-1185">Reference proteome</keyword>
<feature type="compositionally biased region" description="Polar residues" evidence="1">
    <location>
        <begin position="39"/>
        <end position="50"/>
    </location>
</feature>
<keyword evidence="2" id="KW-0732">Signal</keyword>
<dbReference type="STRING" id="1759059.ATE48_05005"/>
<name>A0A1B1AFJ1_9PROT</name>
<dbReference type="EMBL" id="CP013244">
    <property type="protein sequence ID" value="ANP45314.1"/>
    <property type="molecule type" value="Genomic_DNA"/>
</dbReference>
<protein>
    <submittedName>
        <fullName evidence="3">Uncharacterized protein</fullName>
    </submittedName>
</protein>
<feature type="signal peptide" evidence="2">
    <location>
        <begin position="1"/>
        <end position="16"/>
    </location>
</feature>
<evidence type="ECO:0000313" key="4">
    <source>
        <dbReference type="Proteomes" id="UP000092498"/>
    </source>
</evidence>
<proteinExistence type="predicted"/>
<sequence>MSAALLCTTAAAQVPAAVETTAASSPATCPDLPPAPDISNASTSQQRMTSANTAYGAWLDQARQILECHRTNYNSVVERMNIVNTDWNTQIDAYCSRGNVRCEPTQREQSAQPMPQ</sequence>
<feature type="region of interest" description="Disordered" evidence="1">
    <location>
        <begin position="23"/>
        <end position="50"/>
    </location>
</feature>
<dbReference type="KEGG" id="cbot:ATE48_05005"/>
<accession>A0A1B1AFJ1</accession>
<feature type="chain" id="PRO_5008518717" evidence="2">
    <location>
        <begin position="17"/>
        <end position="116"/>
    </location>
</feature>
<evidence type="ECO:0000256" key="2">
    <source>
        <dbReference type="SAM" id="SignalP"/>
    </source>
</evidence>